<evidence type="ECO:0000313" key="3">
    <source>
        <dbReference type="EMBL" id="RDW58909.1"/>
    </source>
</evidence>
<dbReference type="CDD" id="cd00180">
    <property type="entry name" value="PKc"/>
    <property type="match status" value="1"/>
</dbReference>
<proteinExistence type="predicted"/>
<sequence>MAKYNEIRRLAREVENAYEGNHLEEKFLPDTKFQQIISQDNVERAFADAGIPDTKELVQFVLKVAGRIFLVLVLMTTPKEEKLSLLKDLQDRSVDDRNLPIGFKRRDENSAEGFSVENSNTPRFEVLEDDWDRTDRDSFENYQWRLLAPVFGTGQFRYSFNQRRILPYLRIAQKPASEGFFGEVSRIEVHYAHIPVLPRDPVVAGVPIAVKKAKHDETLTDFFDKEANNLEKLQYYQSPFLIKPIAAYQMKQDRCLVFPWADGGNLENYWRDFANGLLVVEDLHWIIGQFVGLCSALEELHVGNVRHGDLKPENILWFKTREEEEACLKIADMGLTTFHEKDANTNIRKDPTQTPSGTSRYEPPEMDAKKRETRSREYDIWSMGCIMLELLVFLIYGYDELKTFRHNTPYFWSTSVQDGRNKMYHIHPSVDLYMDTMEIQLQESTAYKALLNLISTRLLVCPVSVEYISSPSHREIASVLRESLATIKSNCQSNASYLLPLRLRYTPSEGEKRPAKSGIFYEKKNGALSALETSAARSPLATPQIHIPESAESDSDGFRLIVRAPTGDFQSQSADSRPSELTDHQQLQSSQLTDKWKSVPNTEFATEFINLIGWDRLKPAPGPPAKLLCSSCSFIESTRLFESTCDLSTLQLKSRTCPLCKLLFDALVMVEIKLPRSVELRHEGATVGVKDGPDLLSIYAEPGSNIPEDAQLGLPQLLKRASPEQFMLVKEWIRVCDSTHRMCRRGHEVDKDGSTPTMPTRLIAVGETLRLVNSASIDKSAYVALSHCWGPLTEAEKFCTYMSNIADLQQYIDFARLPRTFRDAVDVTRGLGIKYLWIDSLCIIQDDAKDWESEAGKMEQVFSAAYCTIGASSAKSSLEGFLAQPNARPCVQLSTLDKGTTYVCLAVDDFHRDMELSELNRRGWALQERALSRRTIYYTSTQVYWECGAGVHCETLARLENNKAAFLGDANFPKLALEYYRDGRQLLIQDLYERYSALSFSNHTDRSIAILGLQERLARELDTQAAHGLFAVYFARGLLWQRSNVRLMTPIAWPPGHRVPSWSWLSKMGAIKYKALEFAKIEWGIEEFKSPFGFQENTNIGAARARKYPEDTRAGNGGDITILRGLARSVIVPQKELLVLVTFDVSQDYGIDKLRCVIIGRDETGNLLGKPKYHVLIIHQVGRDRGTDMYERVGVASLKRDHIGPREGASWVSIQ</sequence>
<dbReference type="InterPro" id="IPR000719">
    <property type="entry name" value="Prot_kinase_dom"/>
</dbReference>
<dbReference type="PANTHER" id="PTHR33112">
    <property type="entry name" value="DOMAIN PROTEIN, PUTATIVE-RELATED"/>
    <property type="match status" value="1"/>
</dbReference>
<protein>
    <recommendedName>
        <fullName evidence="2">Protein kinase domain-containing protein</fullName>
    </recommendedName>
</protein>
<dbReference type="SMART" id="SM00220">
    <property type="entry name" value="S_TKc"/>
    <property type="match status" value="1"/>
</dbReference>
<feature type="region of interest" description="Disordered" evidence="1">
    <location>
        <begin position="569"/>
        <end position="593"/>
    </location>
</feature>
<accession>A0A3D8QAX4</accession>
<dbReference type="GO" id="GO:0005524">
    <property type="term" value="F:ATP binding"/>
    <property type="evidence" value="ECO:0007669"/>
    <property type="project" value="InterPro"/>
</dbReference>
<dbReference type="GO" id="GO:0004672">
    <property type="term" value="F:protein kinase activity"/>
    <property type="evidence" value="ECO:0007669"/>
    <property type="project" value="InterPro"/>
</dbReference>
<dbReference type="Gene3D" id="1.10.510.10">
    <property type="entry name" value="Transferase(Phosphotransferase) domain 1"/>
    <property type="match status" value="1"/>
</dbReference>
<dbReference type="Pfam" id="PF06985">
    <property type="entry name" value="HET"/>
    <property type="match status" value="1"/>
</dbReference>
<feature type="domain" description="Protein kinase" evidence="2">
    <location>
        <begin position="170"/>
        <end position="487"/>
    </location>
</feature>
<dbReference type="EMBL" id="PDLM01000017">
    <property type="protein sequence ID" value="RDW58909.1"/>
    <property type="molecule type" value="Genomic_DNA"/>
</dbReference>
<evidence type="ECO:0000256" key="1">
    <source>
        <dbReference type="SAM" id="MobiDB-lite"/>
    </source>
</evidence>
<dbReference type="InterPro" id="IPR010730">
    <property type="entry name" value="HET"/>
</dbReference>
<dbReference type="Proteomes" id="UP000256645">
    <property type="component" value="Unassembled WGS sequence"/>
</dbReference>
<dbReference type="PANTHER" id="PTHR33112:SF10">
    <property type="entry name" value="TOL"/>
    <property type="match status" value="1"/>
</dbReference>
<dbReference type="SUPFAM" id="SSF56112">
    <property type="entry name" value="Protein kinase-like (PK-like)"/>
    <property type="match status" value="1"/>
</dbReference>
<comment type="caution">
    <text evidence="3">The sequence shown here is derived from an EMBL/GenBank/DDBJ whole genome shotgun (WGS) entry which is preliminary data.</text>
</comment>
<reference evidence="3 4" key="1">
    <citation type="journal article" date="2018" name="IMA Fungus">
        <title>IMA Genome-F 9: Draft genome sequence of Annulohypoxylon stygium, Aspergillus mulundensis, Berkeleyomyces basicola (syn. Thielaviopsis basicola), Ceratocystis smalleyi, two Cercospora beticola strains, Coleophoma cylindrospora, Fusarium fracticaudum, Phialophora cf. hyalina, and Morchella septimelata.</title>
        <authorList>
            <person name="Wingfield B.D."/>
            <person name="Bills G.F."/>
            <person name="Dong Y."/>
            <person name="Huang W."/>
            <person name="Nel W.J."/>
            <person name="Swalarsk-Parry B.S."/>
            <person name="Vaghefi N."/>
            <person name="Wilken P.M."/>
            <person name="An Z."/>
            <person name="de Beer Z.W."/>
            <person name="De Vos L."/>
            <person name="Chen L."/>
            <person name="Duong T.A."/>
            <person name="Gao Y."/>
            <person name="Hammerbacher A."/>
            <person name="Kikkert J.R."/>
            <person name="Li Y."/>
            <person name="Li H."/>
            <person name="Li K."/>
            <person name="Li Q."/>
            <person name="Liu X."/>
            <person name="Ma X."/>
            <person name="Naidoo K."/>
            <person name="Pethybridge S.J."/>
            <person name="Sun J."/>
            <person name="Steenkamp E.T."/>
            <person name="van der Nest M.A."/>
            <person name="van Wyk S."/>
            <person name="Wingfield M.J."/>
            <person name="Xiong C."/>
            <person name="Yue Q."/>
            <person name="Zhang X."/>
        </authorList>
    </citation>
    <scope>NUCLEOTIDE SEQUENCE [LARGE SCALE GENOMIC DNA]</scope>
    <source>
        <strain evidence="3 4">BP6252</strain>
    </source>
</reference>
<organism evidence="3 4">
    <name type="scientific">Coleophoma cylindrospora</name>
    <dbReference type="NCBI Taxonomy" id="1849047"/>
    <lineage>
        <taxon>Eukaryota</taxon>
        <taxon>Fungi</taxon>
        <taxon>Dikarya</taxon>
        <taxon>Ascomycota</taxon>
        <taxon>Pezizomycotina</taxon>
        <taxon>Leotiomycetes</taxon>
        <taxon>Helotiales</taxon>
        <taxon>Dermateaceae</taxon>
        <taxon>Coleophoma</taxon>
    </lineage>
</organism>
<evidence type="ECO:0000313" key="4">
    <source>
        <dbReference type="Proteomes" id="UP000256645"/>
    </source>
</evidence>
<name>A0A3D8QAX4_9HELO</name>
<dbReference type="AlphaFoldDB" id="A0A3D8QAX4"/>
<feature type="compositionally biased region" description="Basic and acidic residues" evidence="1">
    <location>
        <begin position="342"/>
        <end position="351"/>
    </location>
</feature>
<dbReference type="STRING" id="1849047.A0A3D8QAX4"/>
<dbReference type="OrthoDB" id="4062651at2759"/>
<evidence type="ECO:0000259" key="2">
    <source>
        <dbReference type="PROSITE" id="PS50011"/>
    </source>
</evidence>
<dbReference type="Pfam" id="PF00069">
    <property type="entry name" value="Pkinase"/>
    <property type="match status" value="1"/>
</dbReference>
<keyword evidence="4" id="KW-1185">Reference proteome</keyword>
<feature type="region of interest" description="Disordered" evidence="1">
    <location>
        <begin position="342"/>
        <end position="370"/>
    </location>
</feature>
<dbReference type="InterPro" id="IPR011009">
    <property type="entry name" value="Kinase-like_dom_sf"/>
</dbReference>
<gene>
    <name evidence="3" type="ORF">BP6252_13385</name>
</gene>
<dbReference type="PROSITE" id="PS50011">
    <property type="entry name" value="PROTEIN_KINASE_DOM"/>
    <property type="match status" value="1"/>
</dbReference>
<feature type="compositionally biased region" description="Polar residues" evidence="1">
    <location>
        <begin position="584"/>
        <end position="593"/>
    </location>
</feature>